<comment type="caution">
    <text evidence="3">The sequence shown here is derived from an EMBL/GenBank/DDBJ whole genome shotgun (WGS) entry which is preliminary data.</text>
</comment>
<gene>
    <name evidence="3" type="ORF">LCGC14_1471220</name>
</gene>
<feature type="transmembrane region" description="Helical" evidence="2">
    <location>
        <begin position="59"/>
        <end position="80"/>
    </location>
</feature>
<organism evidence="3">
    <name type="scientific">marine sediment metagenome</name>
    <dbReference type="NCBI Taxonomy" id="412755"/>
    <lineage>
        <taxon>unclassified sequences</taxon>
        <taxon>metagenomes</taxon>
        <taxon>ecological metagenomes</taxon>
    </lineage>
</organism>
<keyword evidence="2" id="KW-1133">Transmembrane helix</keyword>
<feature type="region of interest" description="Disordered" evidence="1">
    <location>
        <begin position="1"/>
        <end position="27"/>
    </location>
</feature>
<accession>A0A0F9ME35</accession>
<dbReference type="AlphaFoldDB" id="A0A0F9ME35"/>
<keyword evidence="2" id="KW-0472">Membrane</keyword>
<name>A0A0F9ME35_9ZZZZ</name>
<evidence type="ECO:0000313" key="3">
    <source>
        <dbReference type="EMBL" id="KKM67432.1"/>
    </source>
</evidence>
<evidence type="ECO:0000256" key="1">
    <source>
        <dbReference type="SAM" id="MobiDB-lite"/>
    </source>
</evidence>
<keyword evidence="2" id="KW-0812">Transmembrane</keyword>
<sequence>MSFRNVSRRQGYDVLRTRSKRPTDEKKWRDIYPPQVSNIRKVKVSRAFTVLQQFAVANWVPAVVGIISGLAAVVGGFYIGQKYSTANIIKKFAKKSTHLLPKKLQSYL</sequence>
<protein>
    <submittedName>
        <fullName evidence="3">Uncharacterized protein</fullName>
    </submittedName>
</protein>
<evidence type="ECO:0000256" key="2">
    <source>
        <dbReference type="SAM" id="Phobius"/>
    </source>
</evidence>
<reference evidence="3" key="1">
    <citation type="journal article" date="2015" name="Nature">
        <title>Complex archaea that bridge the gap between prokaryotes and eukaryotes.</title>
        <authorList>
            <person name="Spang A."/>
            <person name="Saw J.H."/>
            <person name="Jorgensen S.L."/>
            <person name="Zaremba-Niedzwiedzka K."/>
            <person name="Martijn J."/>
            <person name="Lind A.E."/>
            <person name="van Eijk R."/>
            <person name="Schleper C."/>
            <person name="Guy L."/>
            <person name="Ettema T.J."/>
        </authorList>
    </citation>
    <scope>NUCLEOTIDE SEQUENCE</scope>
</reference>
<dbReference type="EMBL" id="LAZR01010350">
    <property type="protein sequence ID" value="KKM67432.1"/>
    <property type="molecule type" value="Genomic_DNA"/>
</dbReference>
<proteinExistence type="predicted"/>